<proteinExistence type="predicted"/>
<comment type="caution">
    <text evidence="2">The sequence shown here is derived from an EMBL/GenBank/DDBJ whole genome shotgun (WGS) entry which is preliminary data.</text>
</comment>
<feature type="non-terminal residue" evidence="2">
    <location>
        <position position="49"/>
    </location>
</feature>
<name>A0A392VYR0_9FABA</name>
<dbReference type="Proteomes" id="UP000265520">
    <property type="component" value="Unassembled WGS sequence"/>
</dbReference>
<reference evidence="2 3" key="1">
    <citation type="journal article" date="2018" name="Front. Plant Sci.">
        <title>Red Clover (Trifolium pratense) and Zigzag Clover (T. medium) - A Picture of Genomic Similarities and Differences.</title>
        <authorList>
            <person name="Dluhosova J."/>
            <person name="Istvanek J."/>
            <person name="Nedelnik J."/>
            <person name="Repkova J."/>
        </authorList>
    </citation>
    <scope>NUCLEOTIDE SEQUENCE [LARGE SCALE GENOMIC DNA]</scope>
    <source>
        <strain evidence="3">cv. 10/8</strain>
        <tissue evidence="2">Leaf</tissue>
    </source>
</reference>
<evidence type="ECO:0000313" key="3">
    <source>
        <dbReference type="Proteomes" id="UP000265520"/>
    </source>
</evidence>
<protein>
    <submittedName>
        <fullName evidence="2">Uncharacterized protein</fullName>
    </submittedName>
</protein>
<organism evidence="2 3">
    <name type="scientific">Trifolium medium</name>
    <dbReference type="NCBI Taxonomy" id="97028"/>
    <lineage>
        <taxon>Eukaryota</taxon>
        <taxon>Viridiplantae</taxon>
        <taxon>Streptophyta</taxon>
        <taxon>Embryophyta</taxon>
        <taxon>Tracheophyta</taxon>
        <taxon>Spermatophyta</taxon>
        <taxon>Magnoliopsida</taxon>
        <taxon>eudicotyledons</taxon>
        <taxon>Gunneridae</taxon>
        <taxon>Pentapetalae</taxon>
        <taxon>rosids</taxon>
        <taxon>fabids</taxon>
        <taxon>Fabales</taxon>
        <taxon>Fabaceae</taxon>
        <taxon>Papilionoideae</taxon>
        <taxon>50 kb inversion clade</taxon>
        <taxon>NPAAA clade</taxon>
        <taxon>Hologalegina</taxon>
        <taxon>IRL clade</taxon>
        <taxon>Trifolieae</taxon>
        <taxon>Trifolium</taxon>
    </lineage>
</organism>
<dbReference type="AlphaFoldDB" id="A0A392VYR0"/>
<sequence length="49" mass="5505">MSSSQAGAQSCSPMVRQPPPKRQRKDPVIDVDALEKPFLLPRCFSSRDF</sequence>
<evidence type="ECO:0000313" key="2">
    <source>
        <dbReference type="EMBL" id="MCI92593.1"/>
    </source>
</evidence>
<evidence type="ECO:0000256" key="1">
    <source>
        <dbReference type="SAM" id="MobiDB-lite"/>
    </source>
</evidence>
<keyword evidence="3" id="KW-1185">Reference proteome</keyword>
<feature type="compositionally biased region" description="Polar residues" evidence="1">
    <location>
        <begin position="1"/>
        <end position="12"/>
    </location>
</feature>
<accession>A0A392VYR0</accession>
<dbReference type="EMBL" id="LXQA011305337">
    <property type="protein sequence ID" value="MCI92593.1"/>
    <property type="molecule type" value="Genomic_DNA"/>
</dbReference>
<feature type="region of interest" description="Disordered" evidence="1">
    <location>
        <begin position="1"/>
        <end position="30"/>
    </location>
</feature>